<evidence type="ECO:0000313" key="4">
    <source>
        <dbReference type="Proteomes" id="UP000799750"/>
    </source>
</evidence>
<dbReference type="EMBL" id="MU004199">
    <property type="protein sequence ID" value="KAF2489307.1"/>
    <property type="molecule type" value="Genomic_DNA"/>
</dbReference>
<feature type="domain" description="Apple" evidence="2">
    <location>
        <begin position="45"/>
        <end position="83"/>
    </location>
</feature>
<reference evidence="3" key="1">
    <citation type="journal article" date="2020" name="Stud. Mycol.">
        <title>101 Dothideomycetes genomes: a test case for predicting lifestyles and emergence of pathogens.</title>
        <authorList>
            <person name="Haridas S."/>
            <person name="Albert R."/>
            <person name="Binder M."/>
            <person name="Bloem J."/>
            <person name="Labutti K."/>
            <person name="Salamov A."/>
            <person name="Andreopoulos B."/>
            <person name="Baker S."/>
            <person name="Barry K."/>
            <person name="Bills G."/>
            <person name="Bluhm B."/>
            <person name="Cannon C."/>
            <person name="Castanera R."/>
            <person name="Culley D."/>
            <person name="Daum C."/>
            <person name="Ezra D."/>
            <person name="Gonzalez J."/>
            <person name="Henrissat B."/>
            <person name="Kuo A."/>
            <person name="Liang C."/>
            <person name="Lipzen A."/>
            <person name="Lutzoni F."/>
            <person name="Magnuson J."/>
            <person name="Mondo S."/>
            <person name="Nolan M."/>
            <person name="Ohm R."/>
            <person name="Pangilinan J."/>
            <person name="Park H.-J."/>
            <person name="Ramirez L."/>
            <person name="Alfaro M."/>
            <person name="Sun H."/>
            <person name="Tritt A."/>
            <person name="Yoshinaga Y."/>
            <person name="Zwiers L.-H."/>
            <person name="Turgeon B."/>
            <person name="Goodwin S."/>
            <person name="Spatafora J."/>
            <person name="Crous P."/>
            <person name="Grigoriev I."/>
        </authorList>
    </citation>
    <scope>NUCLEOTIDE SEQUENCE</scope>
    <source>
        <strain evidence="3">CBS 269.34</strain>
    </source>
</reference>
<dbReference type="Pfam" id="PF14295">
    <property type="entry name" value="PAN_4"/>
    <property type="match status" value="3"/>
</dbReference>
<organism evidence="3 4">
    <name type="scientific">Lophium mytilinum</name>
    <dbReference type="NCBI Taxonomy" id="390894"/>
    <lineage>
        <taxon>Eukaryota</taxon>
        <taxon>Fungi</taxon>
        <taxon>Dikarya</taxon>
        <taxon>Ascomycota</taxon>
        <taxon>Pezizomycotina</taxon>
        <taxon>Dothideomycetes</taxon>
        <taxon>Pleosporomycetidae</taxon>
        <taxon>Mytilinidiales</taxon>
        <taxon>Mytilinidiaceae</taxon>
        <taxon>Lophium</taxon>
    </lineage>
</organism>
<dbReference type="OrthoDB" id="3943216at2759"/>
<protein>
    <recommendedName>
        <fullName evidence="2">Apple domain-containing protein</fullName>
    </recommendedName>
</protein>
<evidence type="ECO:0000259" key="2">
    <source>
        <dbReference type="Pfam" id="PF14295"/>
    </source>
</evidence>
<evidence type="ECO:0000313" key="3">
    <source>
        <dbReference type="EMBL" id="KAF2489307.1"/>
    </source>
</evidence>
<keyword evidence="1" id="KW-1133">Transmembrane helix</keyword>
<evidence type="ECO:0000256" key="1">
    <source>
        <dbReference type="SAM" id="Phobius"/>
    </source>
</evidence>
<feature type="non-terminal residue" evidence="3">
    <location>
        <position position="1"/>
    </location>
</feature>
<dbReference type="Proteomes" id="UP000799750">
    <property type="component" value="Unassembled WGS sequence"/>
</dbReference>
<feature type="transmembrane region" description="Helical" evidence="1">
    <location>
        <begin position="345"/>
        <end position="368"/>
    </location>
</feature>
<feature type="non-terminal residue" evidence="3">
    <location>
        <position position="398"/>
    </location>
</feature>
<gene>
    <name evidence="3" type="ORF">BU16DRAFT_434105</name>
</gene>
<keyword evidence="1" id="KW-0812">Transmembrane</keyword>
<keyword evidence="1" id="KW-0472">Membrane</keyword>
<accession>A0A6A6QCW7</accession>
<dbReference type="CDD" id="cd12087">
    <property type="entry name" value="TM_EGFR-like"/>
    <property type="match status" value="1"/>
</dbReference>
<dbReference type="InterPro" id="IPR003609">
    <property type="entry name" value="Pan_app"/>
</dbReference>
<feature type="domain" description="Apple" evidence="2">
    <location>
        <begin position="261"/>
        <end position="302"/>
    </location>
</feature>
<sequence length="398" mass="42718">TFIDPIDSLDLQARDSPCPNSYESHNGLNFTMYCNQNNPWNDAQGPVQTDTMEICMELCSRYWGPTGEGCFGVVWNTGNSCWLRNSSTSTQGLYPEAGTHSALVPHAELKSVNTDCPFDNLSIQTVRNVENFTIHCDQVIGGFDACFDEYDVSGCYQGPYEGFWHADSLQECMEICADSHPLCQGVSWNPSQTIGFANCWPKTGWNNLQPATANMLIGVLHSAALTSIEPVNTTCPADKSYDTQGKTFSINCAQLNTGTNITSIHRANITACVDACAKSDKDCVGVVFDSTMAAGFQNCYLQNTTSVISSNANTTFALLSGTPLPTSNPTNTTVPTSSSKASSKAWIAGPVIGGVVAIGLIAGGIFWWRRRKARPVSGTTATGYKGAPGYGYSYAPAP</sequence>
<keyword evidence="4" id="KW-1185">Reference proteome</keyword>
<proteinExistence type="predicted"/>
<name>A0A6A6QCW7_9PEZI</name>
<feature type="domain" description="Apple" evidence="2">
    <location>
        <begin position="159"/>
        <end position="200"/>
    </location>
</feature>
<dbReference type="AlphaFoldDB" id="A0A6A6QCW7"/>